<dbReference type="InterPro" id="IPR005471">
    <property type="entry name" value="Tscrpt_reg_IclR_N"/>
</dbReference>
<evidence type="ECO:0000256" key="3">
    <source>
        <dbReference type="ARBA" id="ARBA00023163"/>
    </source>
</evidence>
<keyword evidence="2" id="KW-0238">DNA-binding</keyword>
<evidence type="ECO:0000313" key="6">
    <source>
        <dbReference type="EMBL" id="MXN66523.1"/>
    </source>
</evidence>
<sequence length="271" mass="29829">MTNRTRGRPKAFHDKSQGAIIQSLDRALDVLKIVASGSGMSLTEIARAGDQSQATCYRILTTLSKHRIVEFDETSQLWHIGLEAFRIGMSFLGRTRLAERSRPVMQRIMNETGETANLAILDRSEVIFVSQIETHEPIRAFFRPGTRGPGHASGIGKAILAFLPEEQVRKLMAEDLPRFTDTTITAREDFMAELAEIRSRGFAVDNEERTEGMRCIAAPVFNAYGEAVAGVSLSGPSVRVRPGRDLEFGALIRRAADEITRSTGGILPVTA</sequence>
<dbReference type="InterPro" id="IPR036388">
    <property type="entry name" value="WH-like_DNA-bd_sf"/>
</dbReference>
<dbReference type="GO" id="GO:0003700">
    <property type="term" value="F:DNA-binding transcription factor activity"/>
    <property type="evidence" value="ECO:0007669"/>
    <property type="project" value="TreeGrafter"/>
</dbReference>
<dbReference type="NCBIfam" id="NF045644">
    <property type="entry name" value="TransRegBhcR"/>
    <property type="match status" value="1"/>
</dbReference>
<evidence type="ECO:0000259" key="5">
    <source>
        <dbReference type="PROSITE" id="PS51078"/>
    </source>
</evidence>
<dbReference type="GO" id="GO:0045892">
    <property type="term" value="P:negative regulation of DNA-templated transcription"/>
    <property type="evidence" value="ECO:0007669"/>
    <property type="project" value="TreeGrafter"/>
</dbReference>
<dbReference type="InterPro" id="IPR054844">
    <property type="entry name" value="TransRegBhcR"/>
</dbReference>
<dbReference type="Pfam" id="PF01614">
    <property type="entry name" value="IclR_C"/>
    <property type="match status" value="1"/>
</dbReference>
<evidence type="ECO:0000313" key="7">
    <source>
        <dbReference type="Proteomes" id="UP000433101"/>
    </source>
</evidence>
<dbReference type="InterPro" id="IPR029016">
    <property type="entry name" value="GAF-like_dom_sf"/>
</dbReference>
<dbReference type="InterPro" id="IPR036390">
    <property type="entry name" value="WH_DNA-bd_sf"/>
</dbReference>
<dbReference type="SUPFAM" id="SSF55781">
    <property type="entry name" value="GAF domain-like"/>
    <property type="match status" value="1"/>
</dbReference>
<dbReference type="PANTHER" id="PTHR30136">
    <property type="entry name" value="HELIX-TURN-HELIX TRANSCRIPTIONAL REGULATOR, ICLR FAMILY"/>
    <property type="match status" value="1"/>
</dbReference>
<evidence type="ECO:0000256" key="1">
    <source>
        <dbReference type="ARBA" id="ARBA00023015"/>
    </source>
</evidence>
<organism evidence="6 7">
    <name type="scientific">Stappia sediminis</name>
    <dbReference type="NCBI Taxonomy" id="2692190"/>
    <lineage>
        <taxon>Bacteria</taxon>
        <taxon>Pseudomonadati</taxon>
        <taxon>Pseudomonadota</taxon>
        <taxon>Alphaproteobacteria</taxon>
        <taxon>Hyphomicrobiales</taxon>
        <taxon>Stappiaceae</taxon>
        <taxon>Stappia</taxon>
    </lineage>
</organism>
<evidence type="ECO:0000256" key="2">
    <source>
        <dbReference type="ARBA" id="ARBA00023125"/>
    </source>
</evidence>
<dbReference type="PROSITE" id="PS51078">
    <property type="entry name" value="ICLR_ED"/>
    <property type="match status" value="1"/>
</dbReference>
<dbReference type="InterPro" id="IPR014757">
    <property type="entry name" value="Tscrpt_reg_IclR_C"/>
</dbReference>
<keyword evidence="3" id="KW-0804">Transcription</keyword>
<dbReference type="PANTHER" id="PTHR30136:SF24">
    <property type="entry name" value="HTH-TYPE TRANSCRIPTIONAL REPRESSOR ALLR"/>
    <property type="match status" value="1"/>
</dbReference>
<dbReference type="EMBL" id="WUMV01000008">
    <property type="protein sequence ID" value="MXN66523.1"/>
    <property type="molecule type" value="Genomic_DNA"/>
</dbReference>
<reference evidence="6 7" key="1">
    <citation type="submission" date="2019-12" db="EMBL/GenBank/DDBJ databases">
        <authorList>
            <person name="Li M."/>
        </authorList>
    </citation>
    <scope>NUCLEOTIDE SEQUENCE [LARGE SCALE GENOMIC DNA]</scope>
    <source>
        <strain evidence="6 7">GBMRC 2046</strain>
    </source>
</reference>
<keyword evidence="1" id="KW-0805">Transcription regulation</keyword>
<dbReference type="Gene3D" id="1.10.10.10">
    <property type="entry name" value="Winged helix-like DNA-binding domain superfamily/Winged helix DNA-binding domain"/>
    <property type="match status" value="1"/>
</dbReference>
<keyword evidence="7" id="KW-1185">Reference proteome</keyword>
<comment type="caution">
    <text evidence="6">The sequence shown here is derived from an EMBL/GenBank/DDBJ whole genome shotgun (WGS) entry which is preliminary data.</text>
</comment>
<evidence type="ECO:0000259" key="4">
    <source>
        <dbReference type="PROSITE" id="PS51077"/>
    </source>
</evidence>
<feature type="domain" description="IclR-ED" evidence="5">
    <location>
        <begin position="83"/>
        <end position="265"/>
    </location>
</feature>
<dbReference type="SMART" id="SM00346">
    <property type="entry name" value="HTH_ICLR"/>
    <property type="match status" value="1"/>
</dbReference>
<dbReference type="GO" id="GO:0003677">
    <property type="term" value="F:DNA binding"/>
    <property type="evidence" value="ECO:0007669"/>
    <property type="project" value="UniProtKB-KW"/>
</dbReference>
<dbReference type="SUPFAM" id="SSF46785">
    <property type="entry name" value="Winged helix' DNA-binding domain"/>
    <property type="match status" value="1"/>
</dbReference>
<gene>
    <name evidence="6" type="ORF">GR183_16530</name>
</gene>
<dbReference type="InterPro" id="IPR050707">
    <property type="entry name" value="HTH_MetabolicPath_Reg"/>
</dbReference>
<dbReference type="Pfam" id="PF09339">
    <property type="entry name" value="HTH_IclR"/>
    <property type="match status" value="1"/>
</dbReference>
<dbReference type="PROSITE" id="PS51077">
    <property type="entry name" value="HTH_ICLR"/>
    <property type="match status" value="1"/>
</dbReference>
<dbReference type="AlphaFoldDB" id="A0A7X3S955"/>
<accession>A0A7X3S955</accession>
<dbReference type="Proteomes" id="UP000433101">
    <property type="component" value="Unassembled WGS sequence"/>
</dbReference>
<dbReference type="RefSeq" id="WP_160776780.1">
    <property type="nucleotide sequence ID" value="NZ_WUMV01000008.1"/>
</dbReference>
<feature type="domain" description="HTH iclR-type" evidence="4">
    <location>
        <begin position="21"/>
        <end position="82"/>
    </location>
</feature>
<dbReference type="Gene3D" id="3.30.450.40">
    <property type="match status" value="1"/>
</dbReference>
<name>A0A7X3S955_9HYPH</name>
<proteinExistence type="predicted"/>
<protein>
    <submittedName>
        <fullName evidence="6">Helix-turn-helix domain-containing protein</fullName>
    </submittedName>
</protein>